<keyword evidence="3" id="KW-0812">Transmembrane</keyword>
<evidence type="ECO:0000256" key="1">
    <source>
        <dbReference type="ARBA" id="ARBA00022448"/>
    </source>
</evidence>
<name>A0A561WN24_ACTTI</name>
<protein>
    <submittedName>
        <fullName evidence="5">TrkA family protein</fullName>
    </submittedName>
</protein>
<dbReference type="InterPro" id="IPR036291">
    <property type="entry name" value="NAD(P)-bd_dom_sf"/>
</dbReference>
<dbReference type="RefSeq" id="WP_122980826.1">
    <property type="nucleotide sequence ID" value="NZ_BOMX01000007.1"/>
</dbReference>
<keyword evidence="1" id="KW-0813">Transport</keyword>
<reference evidence="5 6" key="1">
    <citation type="submission" date="2019-06" db="EMBL/GenBank/DDBJ databases">
        <title>Sequencing the genomes of 1000 actinobacteria strains.</title>
        <authorList>
            <person name="Klenk H.-P."/>
        </authorList>
    </citation>
    <scope>NUCLEOTIDE SEQUENCE [LARGE SCALE GENOMIC DNA]</scope>
    <source>
        <strain evidence="5 6">DSM 43866</strain>
    </source>
</reference>
<dbReference type="Gene3D" id="1.10.490.160">
    <property type="match status" value="1"/>
</dbReference>
<feature type="transmembrane region" description="Helical" evidence="3">
    <location>
        <begin position="86"/>
        <end position="107"/>
    </location>
</feature>
<accession>A0A561WN24</accession>
<dbReference type="SUPFAM" id="SSF51735">
    <property type="entry name" value="NAD(P)-binding Rossmann-fold domains"/>
    <property type="match status" value="1"/>
</dbReference>
<dbReference type="OrthoDB" id="4228364at2"/>
<feature type="transmembrane region" description="Helical" evidence="3">
    <location>
        <begin position="21"/>
        <end position="42"/>
    </location>
</feature>
<proteinExistence type="predicted"/>
<evidence type="ECO:0000256" key="2">
    <source>
        <dbReference type="ARBA" id="ARBA00023065"/>
    </source>
</evidence>
<dbReference type="Pfam" id="PF02254">
    <property type="entry name" value="TrkA_N"/>
    <property type="match status" value="1"/>
</dbReference>
<dbReference type="AlphaFoldDB" id="A0A561WN24"/>
<dbReference type="PANTHER" id="PTHR43833">
    <property type="entry name" value="POTASSIUM CHANNEL PROTEIN 2-RELATED-RELATED"/>
    <property type="match status" value="1"/>
</dbReference>
<sequence>MAHFARAPLSGRGEQRQPAVTLTRVVFALIGAAALVLGYVGLDEYLREGAPGSRDPLNLAYGTIQLFVLGSDPLEGGTRFPPALQIARFAAPVVTLYAVVEAGRLLLATEMRRWRARRARGHVVVCGDTSVARTLAERLHLAGRRVVLVRERPIGPLELRTRSLLGVQGDAREAEVLRGAAAGHAAVIYACTGSSAVNLAIAATAARLAGRDRRDLAIYAQIHEPDWALTLQARRLGAPDAAAQRLDFFQIDQLAVQVLLTRQPLPVRPGGTAPRVLLAGDSPLTRALLVELARHWRLRRDDPDRRVEVDFVAPDATRVLERIARRHAILRDACRIIPYEAGVAELLAEAAGAPTRYDRAFICYADEKFGLQLALTEYRLWHRVVGDVVVAVDGLAELSDAFSPEHAPPLLDPLDGRLRLFSPAAAGCDPTLIAEDLSERLARLIHERYVVARLACGDRLGSRPAMAAWSDLDESLRRANRLQAADIGPKLRRAGCAIVPRDGGADDFRFTDREIEELARRESRRWVEATLAEARASGVPPARHHRPYLGEWDELPPEGRERCRSAIHDIPDILGEAGFQVVRLSDTGANRALFPA</sequence>
<keyword evidence="2" id="KW-0406">Ion transport</keyword>
<keyword evidence="3" id="KW-1133">Transmembrane helix</keyword>
<keyword evidence="6" id="KW-1185">Reference proteome</keyword>
<evidence type="ECO:0000313" key="5">
    <source>
        <dbReference type="EMBL" id="TWG25277.1"/>
    </source>
</evidence>
<dbReference type="InterPro" id="IPR050721">
    <property type="entry name" value="Trk_Ktr_HKT_K-transport"/>
</dbReference>
<evidence type="ECO:0000313" key="6">
    <source>
        <dbReference type="Proteomes" id="UP000320239"/>
    </source>
</evidence>
<dbReference type="GO" id="GO:0006813">
    <property type="term" value="P:potassium ion transport"/>
    <property type="evidence" value="ECO:0007669"/>
    <property type="project" value="InterPro"/>
</dbReference>
<dbReference type="EMBL" id="VIWY01000001">
    <property type="protein sequence ID" value="TWG25277.1"/>
    <property type="molecule type" value="Genomic_DNA"/>
</dbReference>
<dbReference type="Proteomes" id="UP000320239">
    <property type="component" value="Unassembled WGS sequence"/>
</dbReference>
<dbReference type="Gene3D" id="3.40.50.720">
    <property type="entry name" value="NAD(P)-binding Rossmann-like Domain"/>
    <property type="match status" value="1"/>
</dbReference>
<organism evidence="5 6">
    <name type="scientific">Actinoplanes teichomyceticus</name>
    <dbReference type="NCBI Taxonomy" id="1867"/>
    <lineage>
        <taxon>Bacteria</taxon>
        <taxon>Bacillati</taxon>
        <taxon>Actinomycetota</taxon>
        <taxon>Actinomycetes</taxon>
        <taxon>Micromonosporales</taxon>
        <taxon>Micromonosporaceae</taxon>
        <taxon>Actinoplanes</taxon>
    </lineage>
</organism>
<feature type="domain" description="RCK N-terminal" evidence="4">
    <location>
        <begin position="123"/>
        <end position="238"/>
    </location>
</feature>
<keyword evidence="3" id="KW-0472">Membrane</keyword>
<evidence type="ECO:0000259" key="4">
    <source>
        <dbReference type="Pfam" id="PF02254"/>
    </source>
</evidence>
<dbReference type="PANTHER" id="PTHR43833:SF5">
    <property type="entry name" value="TRK SYSTEM POTASSIUM UPTAKE PROTEIN TRKA"/>
    <property type="match status" value="1"/>
</dbReference>
<gene>
    <name evidence="5" type="ORF">FHX34_101243</name>
</gene>
<comment type="caution">
    <text evidence="5">The sequence shown here is derived from an EMBL/GenBank/DDBJ whole genome shotgun (WGS) entry which is preliminary data.</text>
</comment>
<evidence type="ECO:0000256" key="3">
    <source>
        <dbReference type="SAM" id="Phobius"/>
    </source>
</evidence>
<dbReference type="InterPro" id="IPR003148">
    <property type="entry name" value="RCK_N"/>
</dbReference>